<keyword evidence="4" id="KW-0255">Endonuclease</keyword>
<feature type="signal peptide" evidence="2">
    <location>
        <begin position="1"/>
        <end position="18"/>
    </location>
</feature>
<sequence length="373" mass="40934">MHAVVLFAIIHLLTTVAGVMDVEVHMLSFNIRTSLASIDARSSCGNWDGIRKTNVVNTIKTVAADFVGTQETSDAQKTFLDAQLADIYSVIGENTGHLNDMANEWNAIYYRFDTWKILTNGMFWLGTNPDVMSAGWGMIYYRTCVWGRFQHTKTGASICVLNTHYETPGNDAAQIQGSTIILEHIKTKCDPSDGLIVLMGDFNALKSYPAMRMLFANDLTDPSDDGTFCGDMLSGTCSTKYDYTMFRAQNKDACHLESKISRINYNGCYSSDHAGLVSTFCLQGSCCLKSSSGSRSIYSSFYENRIADDKDELGTVKGSNFSTVFHRKRTPKVDTEANTSVTMPKSAVESSSPSSPDPAQTIYMSSGGVLSLL</sequence>
<evidence type="ECO:0000313" key="4">
    <source>
        <dbReference type="EMBL" id="CEG41840.1"/>
    </source>
</evidence>
<organism evidence="4 5">
    <name type="scientific">Plasmopara halstedii</name>
    <name type="common">Downy mildew of sunflower</name>
    <dbReference type="NCBI Taxonomy" id="4781"/>
    <lineage>
        <taxon>Eukaryota</taxon>
        <taxon>Sar</taxon>
        <taxon>Stramenopiles</taxon>
        <taxon>Oomycota</taxon>
        <taxon>Peronosporomycetes</taxon>
        <taxon>Peronosporales</taxon>
        <taxon>Peronosporaceae</taxon>
        <taxon>Plasmopara</taxon>
    </lineage>
</organism>
<dbReference type="Proteomes" id="UP000054928">
    <property type="component" value="Unassembled WGS sequence"/>
</dbReference>
<keyword evidence="4" id="KW-0378">Hydrolase</keyword>
<keyword evidence="4" id="KW-0269">Exonuclease</keyword>
<dbReference type="InterPro" id="IPR005135">
    <property type="entry name" value="Endo/exonuclease/phosphatase"/>
</dbReference>
<dbReference type="STRING" id="4781.A0A0P1AKQ1"/>
<dbReference type="Pfam" id="PF03372">
    <property type="entry name" value="Exo_endo_phos"/>
    <property type="match status" value="1"/>
</dbReference>
<evidence type="ECO:0000259" key="3">
    <source>
        <dbReference type="Pfam" id="PF03372"/>
    </source>
</evidence>
<dbReference type="Gene3D" id="3.60.10.10">
    <property type="entry name" value="Endonuclease/exonuclease/phosphatase"/>
    <property type="match status" value="1"/>
</dbReference>
<evidence type="ECO:0000256" key="1">
    <source>
        <dbReference type="SAM" id="MobiDB-lite"/>
    </source>
</evidence>
<proteinExistence type="predicted"/>
<feature type="chain" id="PRO_5006058727" evidence="2">
    <location>
        <begin position="19"/>
        <end position="373"/>
    </location>
</feature>
<dbReference type="PANTHER" id="PTHR12121:SF36">
    <property type="entry name" value="ENDONUCLEASE_EXONUCLEASE_PHOSPHATASE DOMAIN-CONTAINING PROTEIN"/>
    <property type="match status" value="1"/>
</dbReference>
<keyword evidence="2" id="KW-0732">Signal</keyword>
<accession>A0A0P1AKQ1</accession>
<dbReference type="PANTHER" id="PTHR12121">
    <property type="entry name" value="CARBON CATABOLITE REPRESSOR PROTEIN 4"/>
    <property type="match status" value="1"/>
</dbReference>
<dbReference type="GeneID" id="36407212"/>
<dbReference type="AlphaFoldDB" id="A0A0P1AKQ1"/>
<dbReference type="InterPro" id="IPR036691">
    <property type="entry name" value="Endo/exonu/phosph_ase_sf"/>
</dbReference>
<dbReference type="RefSeq" id="XP_024578209.1">
    <property type="nucleotide sequence ID" value="XM_024727653.1"/>
</dbReference>
<protein>
    <submittedName>
        <fullName evidence="4">Endonuclease/exonuclease/phosphatase</fullName>
    </submittedName>
</protein>
<evidence type="ECO:0000256" key="2">
    <source>
        <dbReference type="SAM" id="SignalP"/>
    </source>
</evidence>
<dbReference type="GO" id="GO:0004519">
    <property type="term" value="F:endonuclease activity"/>
    <property type="evidence" value="ECO:0007669"/>
    <property type="project" value="UniProtKB-KW"/>
</dbReference>
<keyword evidence="5" id="KW-1185">Reference proteome</keyword>
<dbReference type="GO" id="GO:0000175">
    <property type="term" value="F:3'-5'-RNA exonuclease activity"/>
    <property type="evidence" value="ECO:0007669"/>
    <property type="project" value="TreeGrafter"/>
</dbReference>
<feature type="region of interest" description="Disordered" evidence="1">
    <location>
        <begin position="332"/>
        <end position="361"/>
    </location>
</feature>
<keyword evidence="4" id="KW-0540">Nuclease</keyword>
<dbReference type="InterPro" id="IPR050410">
    <property type="entry name" value="CCR4/nocturin_mRNA_transcr"/>
</dbReference>
<name>A0A0P1AKQ1_PLAHL</name>
<dbReference type="EMBL" id="CCYD01000610">
    <property type="protein sequence ID" value="CEG41840.1"/>
    <property type="molecule type" value="Genomic_DNA"/>
</dbReference>
<evidence type="ECO:0000313" key="5">
    <source>
        <dbReference type="Proteomes" id="UP000054928"/>
    </source>
</evidence>
<dbReference type="OrthoDB" id="276515at2759"/>
<reference evidence="5" key="1">
    <citation type="submission" date="2014-09" db="EMBL/GenBank/DDBJ databases">
        <authorList>
            <person name="Sharma Rahul"/>
            <person name="Thines Marco"/>
        </authorList>
    </citation>
    <scope>NUCLEOTIDE SEQUENCE [LARGE SCALE GENOMIC DNA]</scope>
</reference>
<dbReference type="SUPFAM" id="SSF56219">
    <property type="entry name" value="DNase I-like"/>
    <property type="match status" value="1"/>
</dbReference>
<feature type="domain" description="Endonuclease/exonuclease/phosphatase" evidence="3">
    <location>
        <begin position="29"/>
        <end position="225"/>
    </location>
</feature>